<evidence type="ECO:0000256" key="1">
    <source>
        <dbReference type="ARBA" id="ARBA00004752"/>
    </source>
</evidence>
<reference evidence="9 10" key="1">
    <citation type="submission" date="2024-09" db="EMBL/GenBank/DDBJ databases">
        <authorList>
            <person name="Sun Q."/>
            <person name="Mori K."/>
        </authorList>
    </citation>
    <scope>NUCLEOTIDE SEQUENCE [LARGE SCALE GENOMIC DNA]</scope>
    <source>
        <strain evidence="9 10">JCM 10918</strain>
    </source>
</reference>
<accession>A0ABV5VHS4</accession>
<evidence type="ECO:0000256" key="7">
    <source>
        <dbReference type="SAM" id="SignalP"/>
    </source>
</evidence>
<feature type="active site" description="Proton donor/acceptor" evidence="6">
    <location>
        <position position="139"/>
    </location>
</feature>
<feature type="active site" description="Nucleophile" evidence="6">
    <location>
        <position position="167"/>
    </location>
</feature>
<dbReference type="Proteomes" id="UP001589703">
    <property type="component" value="Unassembled WGS sequence"/>
</dbReference>
<evidence type="ECO:0000259" key="8">
    <source>
        <dbReference type="PROSITE" id="PS52029"/>
    </source>
</evidence>
<dbReference type="SUPFAM" id="SSF141523">
    <property type="entry name" value="L,D-transpeptidase catalytic domain-like"/>
    <property type="match status" value="1"/>
</dbReference>
<feature type="domain" description="L,D-TPase catalytic" evidence="8">
    <location>
        <begin position="52"/>
        <end position="192"/>
    </location>
</feature>
<organism evidence="9 10">
    <name type="scientific">Streptomyces thermocoprophilus</name>
    <dbReference type="NCBI Taxonomy" id="78356"/>
    <lineage>
        <taxon>Bacteria</taxon>
        <taxon>Bacillati</taxon>
        <taxon>Actinomycetota</taxon>
        <taxon>Actinomycetes</taxon>
        <taxon>Kitasatosporales</taxon>
        <taxon>Streptomycetaceae</taxon>
        <taxon>Streptomyces</taxon>
    </lineage>
</organism>
<keyword evidence="7" id="KW-0732">Signal</keyword>
<keyword evidence="2" id="KW-0808">Transferase</keyword>
<gene>
    <name evidence="9" type="ORF">ACFFRO_19895</name>
</gene>
<keyword evidence="10" id="KW-1185">Reference proteome</keyword>
<feature type="chain" id="PRO_5046830214" evidence="7">
    <location>
        <begin position="33"/>
        <end position="195"/>
    </location>
</feature>
<dbReference type="PROSITE" id="PS52029">
    <property type="entry name" value="LD_TPASE"/>
    <property type="match status" value="1"/>
</dbReference>
<evidence type="ECO:0000256" key="3">
    <source>
        <dbReference type="ARBA" id="ARBA00022960"/>
    </source>
</evidence>
<evidence type="ECO:0000313" key="10">
    <source>
        <dbReference type="Proteomes" id="UP001589703"/>
    </source>
</evidence>
<evidence type="ECO:0000256" key="2">
    <source>
        <dbReference type="ARBA" id="ARBA00022679"/>
    </source>
</evidence>
<keyword evidence="4 6" id="KW-0573">Peptidoglycan synthesis</keyword>
<comment type="caution">
    <text evidence="9">The sequence shown here is derived from an EMBL/GenBank/DDBJ whole genome shotgun (WGS) entry which is preliminary data.</text>
</comment>
<evidence type="ECO:0000256" key="6">
    <source>
        <dbReference type="PROSITE-ProRule" id="PRU01373"/>
    </source>
</evidence>
<proteinExistence type="predicted"/>
<keyword evidence="5 6" id="KW-0961">Cell wall biogenesis/degradation</keyword>
<evidence type="ECO:0000256" key="5">
    <source>
        <dbReference type="ARBA" id="ARBA00023316"/>
    </source>
</evidence>
<sequence>MNLGRNTVRGIVTAGALAVATALVPATTTAMAGEAVHGPAAAVAAPTTLVFDKNPKNPTASTLSVYKGGKLQARYRAGSGTGNTNPCAIGKGWMPNGNWKIKSRSTRYDGRLIKGYAVYLEDMKCSPSSSKKRTEMFIHSEMNRDGSQGRTEARRWDGPSDYKSNGCVKLHPNDIKKMFRLLDRIGWPSHLRVVS</sequence>
<dbReference type="Pfam" id="PF03734">
    <property type="entry name" value="YkuD"/>
    <property type="match status" value="1"/>
</dbReference>
<dbReference type="RefSeq" id="WP_247471122.1">
    <property type="nucleotide sequence ID" value="NZ_JBHMAR010000026.1"/>
</dbReference>
<dbReference type="Gene3D" id="2.40.440.10">
    <property type="entry name" value="L,D-transpeptidase catalytic domain-like"/>
    <property type="match status" value="1"/>
</dbReference>
<dbReference type="InterPro" id="IPR005490">
    <property type="entry name" value="LD_TPept_cat_dom"/>
</dbReference>
<name>A0ABV5VHS4_9ACTN</name>
<evidence type="ECO:0000313" key="9">
    <source>
        <dbReference type="EMBL" id="MFB9737372.1"/>
    </source>
</evidence>
<feature type="signal peptide" evidence="7">
    <location>
        <begin position="1"/>
        <end position="32"/>
    </location>
</feature>
<comment type="pathway">
    <text evidence="1 6">Cell wall biogenesis; peptidoglycan biosynthesis.</text>
</comment>
<dbReference type="InterPro" id="IPR038063">
    <property type="entry name" value="Transpep_catalytic_dom"/>
</dbReference>
<dbReference type="CDD" id="cd16913">
    <property type="entry name" value="YkuD_like"/>
    <property type="match status" value="1"/>
</dbReference>
<evidence type="ECO:0000256" key="4">
    <source>
        <dbReference type="ARBA" id="ARBA00022984"/>
    </source>
</evidence>
<dbReference type="EMBL" id="JBHMAR010000026">
    <property type="protein sequence ID" value="MFB9737372.1"/>
    <property type="molecule type" value="Genomic_DNA"/>
</dbReference>
<keyword evidence="3 6" id="KW-0133">Cell shape</keyword>
<protein>
    <submittedName>
        <fullName evidence="9">L,D-transpeptidase family protein</fullName>
    </submittedName>
</protein>